<sequence length="336" mass="37564">MKKINLYLLAVVLTITFLLGYNWKYGNETFVFFGLAENKETEIRLESPVIIDAVNVSAGSKVAKGDVILEATRSSLELATSDLNHEVAALKSQYKIWESSLKGSIQSLKAQKTARQSEIQSQIDQLESKMSINESLAQGLESITPARGENVRSPGRIRIEGLKKEMDLVVKPLEAEIRKLEQELYGSKNPLKIQIEKLENELGYVHQQEENLIIYAPSDGVIGSIFCKVGEQLPSFTTLITFYEENPTQVKSYVLESLLLNISMGDSIIVQSGVQLNTNCVGAVIGMGSRIVEIPERLRKNPDFKTYGREIQIAIPSNNTFLQKEKVILKRKEEKG</sequence>
<keyword evidence="1" id="KW-1133">Transmembrane helix</keyword>
<dbReference type="RefSeq" id="WP_090168943.1">
    <property type="nucleotide sequence ID" value="NZ_FOFB01000012.1"/>
</dbReference>
<feature type="transmembrane region" description="Helical" evidence="1">
    <location>
        <begin position="6"/>
        <end position="23"/>
    </location>
</feature>
<keyword evidence="1" id="KW-0812">Transmembrane</keyword>
<keyword evidence="1" id="KW-0472">Membrane</keyword>
<organism evidence="2 3">
    <name type="scientific">Neolewinella agarilytica</name>
    <dbReference type="NCBI Taxonomy" id="478744"/>
    <lineage>
        <taxon>Bacteria</taxon>
        <taxon>Pseudomonadati</taxon>
        <taxon>Bacteroidota</taxon>
        <taxon>Saprospiria</taxon>
        <taxon>Saprospirales</taxon>
        <taxon>Lewinellaceae</taxon>
        <taxon>Neolewinella</taxon>
    </lineage>
</organism>
<evidence type="ECO:0000313" key="3">
    <source>
        <dbReference type="Proteomes" id="UP000199021"/>
    </source>
</evidence>
<dbReference type="PANTHER" id="PTHR30386">
    <property type="entry name" value="MEMBRANE FUSION SUBUNIT OF EMRAB-TOLC MULTIDRUG EFFLUX PUMP"/>
    <property type="match status" value="1"/>
</dbReference>
<gene>
    <name evidence="2" type="ORF">SAMN05444359_112154</name>
</gene>
<proteinExistence type="predicted"/>
<keyword evidence="3" id="KW-1185">Reference proteome</keyword>
<dbReference type="Proteomes" id="UP000199021">
    <property type="component" value="Unassembled WGS sequence"/>
</dbReference>
<dbReference type="STRING" id="478744.SAMN05444359_112154"/>
<dbReference type="InParanoid" id="A0A1H9HGN3"/>
<evidence type="ECO:0000313" key="2">
    <source>
        <dbReference type="EMBL" id="SEQ61489.1"/>
    </source>
</evidence>
<dbReference type="InterPro" id="IPR050739">
    <property type="entry name" value="MFP"/>
</dbReference>
<dbReference type="OrthoDB" id="9810504at2"/>
<dbReference type="PANTHER" id="PTHR30386:SF28">
    <property type="entry name" value="EXPORTED PROTEIN"/>
    <property type="match status" value="1"/>
</dbReference>
<accession>A0A1H9HGN3</accession>
<dbReference type="AlphaFoldDB" id="A0A1H9HGN3"/>
<protein>
    <submittedName>
        <fullName evidence="2">Multidrug resistance efflux pump</fullName>
    </submittedName>
</protein>
<dbReference type="Gene3D" id="2.40.50.100">
    <property type="match status" value="1"/>
</dbReference>
<dbReference type="EMBL" id="FOFB01000012">
    <property type="protein sequence ID" value="SEQ61489.1"/>
    <property type="molecule type" value="Genomic_DNA"/>
</dbReference>
<reference evidence="3" key="1">
    <citation type="submission" date="2016-10" db="EMBL/GenBank/DDBJ databases">
        <authorList>
            <person name="Varghese N."/>
            <person name="Submissions S."/>
        </authorList>
    </citation>
    <scope>NUCLEOTIDE SEQUENCE [LARGE SCALE GENOMIC DNA]</scope>
    <source>
        <strain evidence="3">DSM 24740</strain>
    </source>
</reference>
<evidence type="ECO:0000256" key="1">
    <source>
        <dbReference type="SAM" id="Phobius"/>
    </source>
</evidence>
<name>A0A1H9HGN3_9BACT</name>